<feature type="region of interest" description="Disordered" evidence="1">
    <location>
        <begin position="121"/>
        <end position="323"/>
    </location>
</feature>
<feature type="compositionally biased region" description="Basic and acidic residues" evidence="1">
    <location>
        <begin position="169"/>
        <end position="190"/>
    </location>
</feature>
<feature type="region of interest" description="Disordered" evidence="1">
    <location>
        <begin position="1"/>
        <end position="29"/>
    </location>
</feature>
<organism evidence="2">
    <name type="scientific">Erythrolobus madagascarensis</name>
    <dbReference type="NCBI Taxonomy" id="708628"/>
    <lineage>
        <taxon>Eukaryota</taxon>
        <taxon>Rhodophyta</taxon>
        <taxon>Bangiophyceae</taxon>
        <taxon>Porphyridiales</taxon>
        <taxon>Porphyridiaceae</taxon>
        <taxon>Erythrolobus</taxon>
    </lineage>
</organism>
<gene>
    <name evidence="2" type="ORF">EMAD1354_LOCUS1506</name>
</gene>
<evidence type="ECO:0000313" key="2">
    <source>
        <dbReference type="EMBL" id="CAD8725426.1"/>
    </source>
</evidence>
<name>A0A7S0T706_9RHOD</name>
<dbReference type="AlphaFoldDB" id="A0A7S0T706"/>
<evidence type="ECO:0000256" key="1">
    <source>
        <dbReference type="SAM" id="MobiDB-lite"/>
    </source>
</evidence>
<feature type="compositionally biased region" description="Polar residues" evidence="1">
    <location>
        <begin position="295"/>
        <end position="306"/>
    </location>
</feature>
<reference evidence="2" key="1">
    <citation type="submission" date="2021-01" db="EMBL/GenBank/DDBJ databases">
        <authorList>
            <person name="Corre E."/>
            <person name="Pelletier E."/>
            <person name="Niang G."/>
            <person name="Scheremetjew M."/>
            <person name="Finn R."/>
            <person name="Kale V."/>
            <person name="Holt S."/>
            <person name="Cochrane G."/>
            <person name="Meng A."/>
            <person name="Brown T."/>
            <person name="Cohen L."/>
        </authorList>
    </citation>
    <scope>NUCLEOTIDE SEQUENCE</scope>
    <source>
        <strain evidence="2">CCMP3276</strain>
    </source>
</reference>
<protein>
    <submittedName>
        <fullName evidence="2">Uncharacterized protein</fullName>
    </submittedName>
</protein>
<proteinExistence type="predicted"/>
<accession>A0A7S0T706</accession>
<sequence>MADEDDLLNAPDRARFPDVAGGGGTGIERHGTFAGSSGVELSGRAASFTAENLAQRGRSLPRGNTATRSFSLTRNSQILTNADFLIDDQASMDGVGDRSMSKADRDILFTSHRSKLEALFSGGQSEMSEAPVLEDVPDAKDGVVSGSEADNPQEVKKPPAVRAPQKTASEMKHESVELSEKQGEMFDRSRTGGRAGGANFLGGSKYSRESSGRGRKMPSLSQRLNRKGSNVSHKSVTSAPPLSPTSYRADPNGPAIRPPQYGQTGDKSMVASDTAVSASGSALGRQKTAGKDTAMGQSRNFSQKLQTIKARLTRGGTGKHAPR</sequence>
<dbReference type="EMBL" id="HBFE01002284">
    <property type="protein sequence ID" value="CAD8725426.1"/>
    <property type="molecule type" value="Transcribed_RNA"/>
</dbReference>
<feature type="compositionally biased region" description="Polar residues" evidence="1">
    <location>
        <begin position="219"/>
        <end position="246"/>
    </location>
</feature>